<keyword evidence="3" id="KW-1185">Reference proteome</keyword>
<organism evidence="2 3">
    <name type="scientific">Paracoccus liaowanqingii</name>
    <dbReference type="NCBI Taxonomy" id="2560053"/>
    <lineage>
        <taxon>Bacteria</taxon>
        <taxon>Pseudomonadati</taxon>
        <taxon>Pseudomonadota</taxon>
        <taxon>Alphaproteobacteria</taxon>
        <taxon>Rhodobacterales</taxon>
        <taxon>Paracoccaceae</taxon>
        <taxon>Paracoccus</taxon>
    </lineage>
</organism>
<dbReference type="Proteomes" id="UP000297972">
    <property type="component" value="Unassembled WGS sequence"/>
</dbReference>
<accession>A0A4Z1C6X1</accession>
<evidence type="ECO:0000313" key="3">
    <source>
        <dbReference type="Proteomes" id="UP000297972"/>
    </source>
</evidence>
<feature type="compositionally biased region" description="Gly residues" evidence="1">
    <location>
        <begin position="1"/>
        <end position="18"/>
    </location>
</feature>
<evidence type="ECO:0000313" key="2">
    <source>
        <dbReference type="EMBL" id="TGN43424.1"/>
    </source>
</evidence>
<protein>
    <submittedName>
        <fullName evidence="2">Single-stranded DNA-binding protein</fullName>
    </submittedName>
</protein>
<dbReference type="GO" id="GO:0003677">
    <property type="term" value="F:DNA binding"/>
    <property type="evidence" value="ECO:0007669"/>
    <property type="project" value="UniProtKB-KW"/>
</dbReference>
<feature type="region of interest" description="Disordered" evidence="1">
    <location>
        <begin position="1"/>
        <end position="27"/>
    </location>
</feature>
<dbReference type="AlphaFoldDB" id="A0A4Z1C6X1"/>
<sequence length="27" mass="2508">APSGRSGGGAPSGGGGGRADYDDEIPF</sequence>
<gene>
    <name evidence="2" type="ORF">E4L95_20530</name>
</gene>
<name>A0A4Z1C6X1_9RHOB</name>
<dbReference type="EMBL" id="SRPG01000349">
    <property type="protein sequence ID" value="TGN43424.1"/>
    <property type="molecule type" value="Genomic_DNA"/>
</dbReference>
<comment type="caution">
    <text evidence="2">The sequence shown here is derived from an EMBL/GenBank/DDBJ whole genome shotgun (WGS) entry which is preliminary data.</text>
</comment>
<reference evidence="2 3" key="1">
    <citation type="submission" date="2019-03" db="EMBL/GenBank/DDBJ databases">
        <authorList>
            <person name="Li J."/>
        </authorList>
    </citation>
    <scope>NUCLEOTIDE SEQUENCE [LARGE SCALE GENOMIC DNA]</scope>
    <source>
        <strain evidence="2 3">3058</strain>
    </source>
</reference>
<keyword evidence="2" id="KW-0238">DNA-binding</keyword>
<feature type="non-terminal residue" evidence="2">
    <location>
        <position position="1"/>
    </location>
</feature>
<proteinExistence type="predicted"/>
<evidence type="ECO:0000256" key="1">
    <source>
        <dbReference type="SAM" id="MobiDB-lite"/>
    </source>
</evidence>